<dbReference type="PROSITE" id="PS50268">
    <property type="entry name" value="CADHERIN_2"/>
    <property type="match status" value="1"/>
</dbReference>
<evidence type="ECO:0000256" key="1">
    <source>
        <dbReference type="SAM" id="MobiDB-lite"/>
    </source>
</evidence>
<dbReference type="Gene3D" id="2.60.40.10">
    <property type="entry name" value="Immunoglobulins"/>
    <property type="match status" value="2"/>
</dbReference>
<protein>
    <recommendedName>
        <fullName evidence="2">Cadherin domain-containing protein</fullName>
    </recommendedName>
</protein>
<dbReference type="Proteomes" id="UP001235966">
    <property type="component" value="Unassembled WGS sequence"/>
</dbReference>
<proteinExistence type="predicted"/>
<reference evidence="3 4" key="1">
    <citation type="submission" date="2023-07" db="EMBL/GenBank/DDBJ databases">
        <title>Sequencing the genomes of 1000 actinobacteria strains.</title>
        <authorList>
            <person name="Klenk H.-P."/>
        </authorList>
    </citation>
    <scope>NUCLEOTIDE SEQUENCE [LARGE SCALE GENOMIC DNA]</scope>
    <source>
        <strain evidence="3 4">DSM 102162</strain>
    </source>
</reference>
<sequence>MLGKNQLGKKIASLVAGGAVLATWAVAAIWHGGIPAQQVDLADSGVWVTNTRNQMVGHVNYPSMALDAQLRTPSGTFDVAQQGDQVLFQDLAANSVAAVDPASATFKASSGLGEAPVSMLGGGQVAAYNPTSGTVWKAPFGAQASLGSEATVAATALPKGDVVITADGELHGASPITRKWVAGEKTYQLPSEVRYNHDLQVSAVGEHSVVLDKTTGSVYLDGGKREVRIGGSKLTLQQPGPDSDTVLVASDSALLKVEVATGTVLATSASADDTPAKPGVPTRPVFHGGCAYGAWGATGVYVRDCPGADDDQAKAAESLRDSQAAVFRTNREAIVLNDTTTGRVWLPDENMQIVDDWDTTETDKDNSESSQKRSNSTSNEAVNPKQQEENRAPEAQPDAFGVRAGQVATLPVLLNDSDPDGDVLSVALKKEPSFGRVMPIRGSRAFQVEVPADASGATNFTYEVSDGRGGKAQATVSLTVHPPEQNLPPRQVVNTATRMASGGRASASVLDDWIDPDGDPIYLASAGPAEKLTIMWSREGSVDLADDGHAPGTVSIPLGVSDGTLTGTGSLALEMLSGDNAPTANADAVQVAVGVPATFSPLENDADPNGDTLRVVSLGALPDGLVANLDPARGTLRVSAERPGTFYFTYSMTDGKSSATGKVRVDALDPQEAGAPVPEMDLAVLSEDSIVVDPLANDWDPTAGVLTLTGVNAPDGVRVQMMGQQFVRVSSDKPLTGPVRVEYTVSNGRQSAKGMIVVVPGDPRADEPPIALPDSLTVRAGDVGAVNVVANDISRLPLEVTAVEGLPADAGELFSGEHDVRVRAVKAGQYELSYTAADERGRRAKAKVALTVLDANDNAAPTPVDLVARTRAGSQVAIRVPLSGIDSDGDSVQLSRIVSNPTKGRATVNADGTITYAANGNAFGTDTFRYEVTDRRGKSATANVRVGVAPASDENQAPVAGADVVSVRPGARVEAPVLVNDVDPDLDPIALVNGGANSGKAGFTVKEIAGGRLAFTAPKEEGSYPVRYEIADARGGRATGVLTVNVSANAPKLAPRPQDDFPQITGTPTEITVEVLENDLDPDGAASQLTVASKDEGTRVDGSSLVITLQAQPRPVVYTVTDVDGLTGSAVVWVPGLVAEKPQVNEEATPRLVDGAVIVLRAGQSIDSNVNVYIDPDVTIDGQVSAGNGITASGTGASLTVRADAGYSGTTQVSVGVVSAAGKRATISIPVRVEAEGETNRPPVVGTATAQVVGGGNPVTLNLTSMANDPDSDNLTYRVEGVPAGVNAQLNGSTLRISAAEGASSGAIRVVVSDGTSTSSGSVNVTVLEQEKPRLGVGTASEQVRRGQSVTVDVNSLVSNPFPTAPTIVAANGGNGVRVSVRGTRLVITPIAVGQFQVKFTLRDATGDSARDVSSVVYVDSVDVPDAPRQVVAQLNGNTATVSFTPGGLGGSSLTSAVITDLNQGDSVECVPGQVCRMPARTPGSHQFQVILYNAIGASAPAVSRPLIIE</sequence>
<feature type="domain" description="Cadherin" evidence="2">
    <location>
        <begin position="823"/>
        <end position="863"/>
    </location>
</feature>
<dbReference type="EMBL" id="JAUSQW010000001">
    <property type="protein sequence ID" value="MDP9800817.1"/>
    <property type="molecule type" value="Genomic_DNA"/>
</dbReference>
<dbReference type="Pfam" id="PF17963">
    <property type="entry name" value="Big_9"/>
    <property type="match status" value="6"/>
</dbReference>
<name>A0ABT9NAR4_9ACTO</name>
<feature type="compositionally biased region" description="Polar residues" evidence="1">
    <location>
        <begin position="372"/>
        <end position="385"/>
    </location>
</feature>
<evidence type="ECO:0000259" key="2">
    <source>
        <dbReference type="PROSITE" id="PS50268"/>
    </source>
</evidence>
<evidence type="ECO:0000313" key="3">
    <source>
        <dbReference type="EMBL" id="MDP9800817.1"/>
    </source>
</evidence>
<dbReference type="NCBIfam" id="NF012211">
    <property type="entry name" value="tand_rpt_95"/>
    <property type="match status" value="2"/>
</dbReference>
<gene>
    <name evidence="3" type="ORF">J2S49_000893</name>
</gene>
<organism evidence="3 4">
    <name type="scientific">Arcanobacterium wilhelmae</name>
    <dbReference type="NCBI Taxonomy" id="1803177"/>
    <lineage>
        <taxon>Bacteria</taxon>
        <taxon>Bacillati</taxon>
        <taxon>Actinomycetota</taxon>
        <taxon>Actinomycetes</taxon>
        <taxon>Actinomycetales</taxon>
        <taxon>Actinomycetaceae</taxon>
        <taxon>Arcanobacterium</taxon>
    </lineage>
</organism>
<accession>A0ABT9NAR4</accession>
<comment type="caution">
    <text evidence="3">The sequence shown here is derived from an EMBL/GenBank/DDBJ whole genome shotgun (WGS) entry which is preliminary data.</text>
</comment>
<dbReference type="InterPro" id="IPR002126">
    <property type="entry name" value="Cadherin-like_dom"/>
</dbReference>
<dbReference type="InterPro" id="IPR013783">
    <property type="entry name" value="Ig-like_fold"/>
</dbReference>
<feature type="compositionally biased region" description="Basic and acidic residues" evidence="1">
    <location>
        <begin position="361"/>
        <end position="371"/>
    </location>
</feature>
<evidence type="ECO:0000313" key="4">
    <source>
        <dbReference type="Proteomes" id="UP001235966"/>
    </source>
</evidence>
<feature type="region of interest" description="Disordered" evidence="1">
    <location>
        <begin position="358"/>
        <end position="398"/>
    </location>
</feature>
<dbReference type="Gene3D" id="2.60.40.3440">
    <property type="match status" value="1"/>
</dbReference>
<dbReference type="RefSeq" id="WP_278058296.1">
    <property type="nucleotide sequence ID" value="NZ_CP121247.1"/>
</dbReference>
<keyword evidence="4" id="KW-1185">Reference proteome</keyword>